<dbReference type="Pfam" id="PF00050">
    <property type="entry name" value="Kazal_1"/>
    <property type="match status" value="1"/>
</dbReference>
<dbReference type="FunFam" id="3.30.60.30:FF:000022">
    <property type="entry name" value="Transmembrane agrin"/>
    <property type="match status" value="1"/>
</dbReference>
<keyword evidence="3" id="KW-1015">Disulfide bond</keyword>
<dbReference type="InterPro" id="IPR003645">
    <property type="entry name" value="Fol_N"/>
</dbReference>
<dbReference type="Gene3D" id="3.30.60.30">
    <property type="match status" value="3"/>
</dbReference>
<evidence type="ECO:0000259" key="5">
    <source>
        <dbReference type="PROSITE" id="PS51465"/>
    </source>
</evidence>
<organism evidence="6 7">
    <name type="scientific">Scleropages formosus</name>
    <name type="common">Asian bonytongue</name>
    <name type="synonym">Osteoglossum formosum</name>
    <dbReference type="NCBI Taxonomy" id="113540"/>
    <lineage>
        <taxon>Eukaryota</taxon>
        <taxon>Metazoa</taxon>
        <taxon>Chordata</taxon>
        <taxon>Craniata</taxon>
        <taxon>Vertebrata</taxon>
        <taxon>Euteleostomi</taxon>
        <taxon>Actinopterygii</taxon>
        <taxon>Neopterygii</taxon>
        <taxon>Teleostei</taxon>
        <taxon>Osteoglossocephala</taxon>
        <taxon>Osteoglossomorpha</taxon>
        <taxon>Osteoglossiformes</taxon>
        <taxon>Osteoglossidae</taxon>
        <taxon>Scleropages</taxon>
    </lineage>
</organism>
<keyword evidence="2" id="KW-0722">Serine protease inhibitor</keyword>
<evidence type="ECO:0000256" key="2">
    <source>
        <dbReference type="ARBA" id="ARBA00022900"/>
    </source>
</evidence>
<sequence>MKEPWPSSCLKDPCSEVTCSYGSTCVQSSDGQSAKCMCPLSCEGQREQVVCGSDGKDYPSECELNKQACASQKNIRKQHAGPCGYPREGQNSGKNGAGVSDGGAGRRSPRNAPGSRQKRDSEDIQTSLEHTYSSKRTDPCKNNQTHAHKACRVEPRTRRPQTFPLPKSCPPDAVPLCASDGQTYDSGCSMQLTGQLKGIVLRKVHSGQCEEHESCKEECKFNAVCLLDRLGPHCSCEPIRCDGSFKPLCGKDGRTYSNDCERRQAECLAKVHIPVKQQGPCVQSNLLSLCLGGVQSEVALNTTLDSTCDLSRCSALIKAAARLTKRLPLRCRRELTPLPVEHGQRRHQRGVKVSNGSQADNDVCR</sequence>
<dbReference type="SMART" id="SM00274">
    <property type="entry name" value="FOLN"/>
    <property type="match status" value="2"/>
</dbReference>
<gene>
    <name evidence="6" type="ORF">Z043_103845</name>
</gene>
<dbReference type="PANTHER" id="PTHR10913:SF45">
    <property type="entry name" value="FOLLISTATIN, ISOFORM A-RELATED"/>
    <property type="match status" value="1"/>
</dbReference>
<dbReference type="PANTHER" id="PTHR10913">
    <property type="entry name" value="FOLLISTATIN-RELATED"/>
    <property type="match status" value="1"/>
</dbReference>
<dbReference type="AlphaFoldDB" id="A0A0P7V574"/>
<feature type="compositionally biased region" description="Polar residues" evidence="4">
    <location>
        <begin position="354"/>
        <end position="365"/>
    </location>
</feature>
<proteinExistence type="predicted"/>
<dbReference type="FunFam" id="3.30.60.30:FF:000024">
    <property type="entry name" value="Transmembrane agrin"/>
    <property type="match status" value="1"/>
</dbReference>
<dbReference type="SMART" id="SM00280">
    <property type="entry name" value="KAZAL"/>
    <property type="match status" value="3"/>
</dbReference>
<dbReference type="PROSITE" id="PS51465">
    <property type="entry name" value="KAZAL_2"/>
    <property type="match status" value="3"/>
</dbReference>
<feature type="domain" description="Kazal-like" evidence="5">
    <location>
        <begin position="228"/>
        <end position="283"/>
    </location>
</feature>
<dbReference type="InterPro" id="IPR036058">
    <property type="entry name" value="Kazal_dom_sf"/>
</dbReference>
<dbReference type="GO" id="GO:0030154">
    <property type="term" value="P:cell differentiation"/>
    <property type="evidence" value="ECO:0007669"/>
    <property type="project" value="TreeGrafter"/>
</dbReference>
<dbReference type="Pfam" id="PF07648">
    <property type="entry name" value="Kazal_2"/>
    <property type="match status" value="2"/>
</dbReference>
<evidence type="ECO:0000313" key="6">
    <source>
        <dbReference type="EMBL" id="KPP76782.1"/>
    </source>
</evidence>
<dbReference type="InterPro" id="IPR002350">
    <property type="entry name" value="Kazal_dom"/>
</dbReference>
<evidence type="ECO:0000256" key="4">
    <source>
        <dbReference type="SAM" id="MobiDB-lite"/>
    </source>
</evidence>
<dbReference type="GO" id="GO:0005576">
    <property type="term" value="C:extracellular region"/>
    <property type="evidence" value="ECO:0007669"/>
    <property type="project" value="TreeGrafter"/>
</dbReference>
<evidence type="ECO:0000256" key="1">
    <source>
        <dbReference type="ARBA" id="ARBA00022690"/>
    </source>
</evidence>
<feature type="compositionally biased region" description="Gly residues" evidence="4">
    <location>
        <begin position="95"/>
        <end position="105"/>
    </location>
</feature>
<evidence type="ECO:0000313" key="7">
    <source>
        <dbReference type="Proteomes" id="UP000034805"/>
    </source>
</evidence>
<accession>A0A0P7V574</accession>
<feature type="region of interest" description="Disordered" evidence="4">
    <location>
        <begin position="80"/>
        <end position="157"/>
    </location>
</feature>
<feature type="domain" description="Kazal-like" evidence="5">
    <location>
        <begin position="157"/>
        <end position="211"/>
    </location>
</feature>
<dbReference type="SUPFAM" id="SSF100895">
    <property type="entry name" value="Kazal-type serine protease inhibitors"/>
    <property type="match status" value="3"/>
</dbReference>
<dbReference type="EMBL" id="JARO02000994">
    <property type="protein sequence ID" value="KPP76782.1"/>
    <property type="molecule type" value="Genomic_DNA"/>
</dbReference>
<feature type="region of interest" description="Disordered" evidence="4">
    <location>
        <begin position="342"/>
        <end position="365"/>
    </location>
</feature>
<protein>
    <recommendedName>
        <fullName evidence="5">Kazal-like domain-containing protein</fullName>
    </recommendedName>
</protein>
<evidence type="ECO:0000256" key="3">
    <source>
        <dbReference type="ARBA" id="ARBA00023157"/>
    </source>
</evidence>
<reference evidence="6 7" key="1">
    <citation type="submission" date="2015-08" db="EMBL/GenBank/DDBJ databases">
        <title>The genome of the Asian arowana (Scleropages formosus).</title>
        <authorList>
            <person name="Tan M.H."/>
            <person name="Gan H.M."/>
            <person name="Croft L.J."/>
            <person name="Austin C.M."/>
        </authorList>
    </citation>
    <scope>NUCLEOTIDE SEQUENCE [LARGE SCALE GENOMIC DNA]</scope>
    <source>
        <strain evidence="6">Aro1</strain>
    </source>
</reference>
<dbReference type="CDD" id="cd00104">
    <property type="entry name" value="KAZAL_FS"/>
    <property type="match status" value="3"/>
</dbReference>
<dbReference type="InterPro" id="IPR050653">
    <property type="entry name" value="Prot_Inhib_GrowthFact_Antg"/>
</dbReference>
<dbReference type="Proteomes" id="UP000034805">
    <property type="component" value="Unassembled WGS sequence"/>
</dbReference>
<comment type="caution">
    <text evidence="6">The sequence shown here is derived from an EMBL/GenBank/DDBJ whole genome shotgun (WGS) entry which is preliminary data.</text>
</comment>
<name>A0A0P7V574_SCLFO</name>
<feature type="domain" description="Kazal-like" evidence="5">
    <location>
        <begin position="30"/>
        <end position="85"/>
    </location>
</feature>
<keyword evidence="1" id="KW-0646">Protease inhibitor</keyword>